<accession>A0AA88JQE5</accession>
<dbReference type="RefSeq" id="WP_149900119.1">
    <property type="nucleotide sequence ID" value="NZ_QRFF01000004.1"/>
</dbReference>
<comment type="caution">
    <text evidence="1">The sequence shown here is derived from an EMBL/GenBank/DDBJ whole genome shotgun (WGS) entry which is preliminary data.</text>
</comment>
<evidence type="ECO:0000313" key="2">
    <source>
        <dbReference type="Proteomes" id="UP000473658"/>
    </source>
</evidence>
<proteinExistence type="predicted"/>
<dbReference type="AlphaFoldDB" id="A0AA88JQE5"/>
<sequence length="126" mass="12506">MRDIANNISPVTSIAPAVLTATASGAAVDLLGFNAAEIVISTGAIAGSGNFTPKLQESDDGTTFTDVAASDLVGTLPAVLAASATAKAGYKGFKRFLRPVLTLNSGTSIAASAVIVRGEAAKKPTA</sequence>
<dbReference type="Proteomes" id="UP000473658">
    <property type="component" value="Unassembled WGS sequence"/>
</dbReference>
<reference evidence="1 2" key="1">
    <citation type="submission" date="2018-08" db="EMBL/GenBank/DDBJ databases">
        <title>Crown Gall in kiwifruit.</title>
        <authorList>
            <person name="Visnovsky S.B."/>
            <person name="Pitman A.R."/>
        </authorList>
    </citation>
    <scope>NUCLEOTIDE SEQUENCE [LARGE SCALE GENOMIC DNA]</scope>
    <source>
        <strain evidence="1 2">SBV_302_78_2</strain>
    </source>
</reference>
<dbReference type="EMBL" id="QRFF01000004">
    <property type="protein sequence ID" value="KAA3500817.1"/>
    <property type="molecule type" value="Genomic_DNA"/>
</dbReference>
<evidence type="ECO:0000313" key="1">
    <source>
        <dbReference type="EMBL" id="KAA3500817.1"/>
    </source>
</evidence>
<protein>
    <submittedName>
        <fullName evidence="1">Uncharacterized protein</fullName>
    </submittedName>
</protein>
<organism evidence="1 2">
    <name type="scientific">Rhizobium rhizogenes</name>
    <name type="common">Agrobacterium rhizogenes</name>
    <dbReference type="NCBI Taxonomy" id="359"/>
    <lineage>
        <taxon>Bacteria</taxon>
        <taxon>Pseudomonadati</taxon>
        <taxon>Pseudomonadota</taxon>
        <taxon>Alphaproteobacteria</taxon>
        <taxon>Hyphomicrobiales</taxon>
        <taxon>Rhizobiaceae</taxon>
        <taxon>Rhizobium/Agrobacterium group</taxon>
        <taxon>Rhizobium</taxon>
    </lineage>
</organism>
<name>A0AA88JQE5_RHIRH</name>
<gene>
    <name evidence="1" type="ORF">DXM27_16570</name>
</gene>